<dbReference type="InterPro" id="IPR018168">
    <property type="entry name" value="Ubi_Hdrlase_CS"/>
</dbReference>
<feature type="region of interest" description="Disordered" evidence="12">
    <location>
        <begin position="40"/>
        <end position="91"/>
    </location>
</feature>
<dbReference type="EC" id="1.14.15.45" evidence="11"/>
<dbReference type="Gene3D" id="3.50.50.60">
    <property type="entry name" value="FAD/NAD(P)-binding domain"/>
    <property type="match status" value="2"/>
</dbReference>
<reference evidence="14" key="1">
    <citation type="submission" date="2019-12" db="EMBL/GenBank/DDBJ databases">
        <authorList>
            <person name="Scholes J."/>
        </authorList>
    </citation>
    <scope>NUCLEOTIDE SEQUENCE</scope>
</reference>
<protein>
    <recommendedName>
        <fullName evidence="11">Ubiquinone biosynthesis monooxygenase COQ6, mitochondrial</fullName>
        <ecNumber evidence="11">1.14.15.45</ecNumber>
    </recommendedName>
    <alternativeName>
        <fullName evidence="11">2-methoxy-6-polyprenolphenol 4-hydroxylase</fullName>
        <ecNumber evidence="11">1.14.15.46</ecNumber>
    </alternativeName>
</protein>
<dbReference type="Proteomes" id="UP001153555">
    <property type="component" value="Unassembled WGS sequence"/>
</dbReference>
<organism evidence="14 15">
    <name type="scientific">Striga hermonthica</name>
    <name type="common">Purple witchweed</name>
    <name type="synonym">Buchnera hermonthica</name>
    <dbReference type="NCBI Taxonomy" id="68872"/>
    <lineage>
        <taxon>Eukaryota</taxon>
        <taxon>Viridiplantae</taxon>
        <taxon>Streptophyta</taxon>
        <taxon>Embryophyta</taxon>
        <taxon>Tracheophyta</taxon>
        <taxon>Spermatophyta</taxon>
        <taxon>Magnoliopsida</taxon>
        <taxon>eudicotyledons</taxon>
        <taxon>Gunneridae</taxon>
        <taxon>Pentapetalae</taxon>
        <taxon>asterids</taxon>
        <taxon>lamiids</taxon>
        <taxon>Lamiales</taxon>
        <taxon>Orobanchaceae</taxon>
        <taxon>Buchnereae</taxon>
        <taxon>Striga</taxon>
    </lineage>
</organism>
<dbReference type="GO" id="GO:0031314">
    <property type="term" value="C:extrinsic component of mitochondrial inner membrane"/>
    <property type="evidence" value="ECO:0007669"/>
    <property type="project" value="UniProtKB-UniRule"/>
</dbReference>
<dbReference type="InterPro" id="IPR051205">
    <property type="entry name" value="UbiH/COQ6_monooxygenase"/>
</dbReference>
<dbReference type="GO" id="GO:0071949">
    <property type="term" value="F:FAD binding"/>
    <property type="evidence" value="ECO:0007669"/>
    <property type="project" value="InterPro"/>
</dbReference>
<gene>
    <name evidence="11" type="primary">COQ6</name>
    <name evidence="14" type="ORF">SHERM_18953</name>
</gene>
<comment type="cofactor">
    <cofactor evidence="1 11">
        <name>FAD</name>
        <dbReference type="ChEBI" id="CHEBI:57692"/>
    </cofactor>
</comment>
<evidence type="ECO:0000256" key="5">
    <source>
        <dbReference type="ARBA" id="ARBA00022792"/>
    </source>
</evidence>
<evidence type="ECO:0000256" key="12">
    <source>
        <dbReference type="SAM" id="MobiDB-lite"/>
    </source>
</evidence>
<keyword evidence="8 11" id="KW-0503">Monooxygenase</keyword>
<comment type="catalytic activity">
    <reaction evidence="11">
        <text>a 2-methoxy-6-(all-trans-polyprenyl)phenol + 2 reduced [2Fe-2S]-[ferredoxin] + O2 + 2 H(+) = a 2-methoxy-6-(all-trans-polyprenyl)benzene-1,4-diol + 2 oxidized [2Fe-2S]-[ferredoxin] + H2O</text>
        <dbReference type="Rhea" id="RHEA:81183"/>
        <dbReference type="Rhea" id="RHEA-COMP:9551"/>
        <dbReference type="Rhea" id="RHEA-COMP:10000"/>
        <dbReference type="Rhea" id="RHEA-COMP:10001"/>
        <dbReference type="Rhea" id="RHEA-COMP:10858"/>
        <dbReference type="ChEBI" id="CHEBI:15377"/>
        <dbReference type="ChEBI" id="CHEBI:15378"/>
        <dbReference type="ChEBI" id="CHEBI:15379"/>
        <dbReference type="ChEBI" id="CHEBI:33737"/>
        <dbReference type="ChEBI" id="CHEBI:33738"/>
        <dbReference type="ChEBI" id="CHEBI:62731"/>
        <dbReference type="ChEBI" id="CHEBI:84166"/>
        <dbReference type="EC" id="1.14.15.46"/>
    </reaction>
</comment>
<keyword evidence="7 11" id="KW-0560">Oxidoreductase</keyword>
<dbReference type="OrthoDB" id="683240at2759"/>
<keyword evidence="15" id="KW-1185">Reference proteome</keyword>
<dbReference type="FunFam" id="3.50.50.60:FF:000021">
    <property type="entry name" value="Ubiquinone biosynthesis monooxygenase COQ6"/>
    <property type="match status" value="1"/>
</dbReference>
<evidence type="ECO:0000256" key="8">
    <source>
        <dbReference type="ARBA" id="ARBA00023033"/>
    </source>
</evidence>
<dbReference type="GO" id="GO:0016120">
    <property type="term" value="P:carotene biosynthetic process"/>
    <property type="evidence" value="ECO:0007669"/>
    <property type="project" value="TreeGrafter"/>
</dbReference>
<evidence type="ECO:0000256" key="4">
    <source>
        <dbReference type="ARBA" id="ARBA00022688"/>
    </source>
</evidence>
<evidence type="ECO:0000259" key="13">
    <source>
        <dbReference type="Pfam" id="PF01494"/>
    </source>
</evidence>
<dbReference type="EC" id="1.14.15.46" evidence="11"/>
<evidence type="ECO:0000256" key="1">
    <source>
        <dbReference type="ARBA" id="ARBA00001974"/>
    </source>
</evidence>
<dbReference type="InterPro" id="IPR000689">
    <property type="entry name" value="UbQ_mOase_COQ6"/>
</dbReference>
<dbReference type="GO" id="GO:0120538">
    <property type="term" value="F:2-methoxy-6-polyprenolphenol 4-hydroxylase activity"/>
    <property type="evidence" value="ECO:0007669"/>
    <property type="project" value="UniProtKB-EC"/>
</dbReference>
<evidence type="ECO:0000256" key="2">
    <source>
        <dbReference type="ARBA" id="ARBA00005349"/>
    </source>
</evidence>
<dbReference type="HAMAP" id="MF_03193">
    <property type="entry name" value="COQ6_monooxygenase"/>
    <property type="match status" value="1"/>
</dbReference>
<dbReference type="InterPro" id="IPR010971">
    <property type="entry name" value="UbiH/COQ6"/>
</dbReference>
<dbReference type="GO" id="GO:0016123">
    <property type="term" value="P:xanthophyll biosynthetic process"/>
    <property type="evidence" value="ECO:0007669"/>
    <property type="project" value="TreeGrafter"/>
</dbReference>
<keyword evidence="3 11" id="KW-0285">Flavoprotein</keyword>
<comment type="pathway">
    <text evidence="11">Cofactor biosynthesis; ubiquinone biosynthesis.</text>
</comment>
<evidence type="ECO:0000256" key="11">
    <source>
        <dbReference type="HAMAP-Rule" id="MF_03193"/>
    </source>
</evidence>
<name>A0A9N7RC22_STRHE</name>
<dbReference type="GO" id="GO:0106364">
    <property type="term" value="F:4-hydroxy-3-all-trans-polyprenylbenzoate oxygenase activity"/>
    <property type="evidence" value="ECO:0007669"/>
    <property type="project" value="UniProtKB-EC"/>
</dbReference>
<keyword evidence="6 11" id="KW-0274">FAD</keyword>
<proteinExistence type="inferred from homology"/>
<comment type="subunit">
    <text evidence="11">Component of a multi-subunit COQ enzyme complex.</text>
</comment>
<evidence type="ECO:0000256" key="10">
    <source>
        <dbReference type="ARBA" id="ARBA00023136"/>
    </source>
</evidence>
<evidence type="ECO:0000256" key="7">
    <source>
        <dbReference type="ARBA" id="ARBA00023002"/>
    </source>
</evidence>
<keyword evidence="4 11" id="KW-0831">Ubiquinone biosynthesis</keyword>
<comment type="function">
    <text evidence="11">FAD-dependent monooxygenase required for two non-consecutive steps during ubiquinone biosynthesis. Required for the C5-ring hydroxylation during ubiquinone biosynthesis by catalyzing the hydroxylation of 4-hydroxy-3-(all-trans-polyprenyl)benzoic acid to 3,4-dihydroxy-5-(all-trans-polyprenyl)benzoic acid. Also acts downstream of coq4, for the C1-hydroxylation during ubiquinone biosynthesis by catalyzing the hydroxylation of 2-methoxy-6-(all-trans-polyprenyl)phenol to 2-methoxy-6-(all-trans-polyprenyl)benzene-1,4-diol. The electrons required for the hydroxylation reaction are funneled indirectly to coq6 from NADPH via a ferredoxin/ferredoxin reductase system.</text>
</comment>
<accession>A0A9N7RC22</accession>
<dbReference type="InterPro" id="IPR002938">
    <property type="entry name" value="FAD-bd"/>
</dbReference>
<keyword evidence="10 11" id="KW-0472">Membrane</keyword>
<feature type="domain" description="FAD-binding" evidence="13">
    <location>
        <begin position="149"/>
        <end position="397"/>
    </location>
</feature>
<evidence type="ECO:0000313" key="15">
    <source>
        <dbReference type="Proteomes" id="UP001153555"/>
    </source>
</evidence>
<evidence type="ECO:0000256" key="9">
    <source>
        <dbReference type="ARBA" id="ARBA00023128"/>
    </source>
</evidence>
<feature type="domain" description="FAD-binding" evidence="13">
    <location>
        <begin position="453"/>
        <end position="535"/>
    </location>
</feature>
<sequence length="588" mass="64933">MRIFSINIEYRRAFILQANRAATRVQDYCFIVSSGVGFTTHPRQSLRPDPSPRFHSSPRRRLSSTAPPAHRRTRSYGHLPRCSAPASKGPKKMNWITARRVSVNTPALKWAQRTLCNSTGVKLPGMDDDQVIRDSVDQHRHNSNLPVHDVAIVGGGMVGMALASSLAHQPLTNKLNIAIIDSNPEVLNSGYIKKEDPPDPRVSTVTPATISFFKDIGAWKYVEQHRHAYFDKMQVWDYSGLGYTRYNARDINKEVLGCVVENKVLHQSLLSSFQDAAFQQKVYPSRLSSMAMQPNSSSSPHGSLAKLELSDGNNFYAKLVVGADGSKSRVKELAAINSTGWKYSQNAIICSVEHTEENQCAWQRFLPNGPIALLPVGDNFSNIVWTMSPEESSSRKSLSEFDFLMQVNSALDNGYGPHPKSLSSVPFSWPTANTTLLANEFFEVPPKVTKLASERMVFPLSLNHANSYASKRVVLIGDAAHTVHPLAGQGVNMGFGDAFCLSKVIAEGIALGSDIGEVTLLKRYESERKPANLAMMAILDGFQKTYSVDFGPFNALRAAALQGANFISPLKRYIISYASGEQRFPFFA</sequence>
<dbReference type="PANTHER" id="PTHR43876">
    <property type="entry name" value="UBIQUINONE BIOSYNTHESIS MONOOXYGENASE COQ6, MITOCHONDRIAL"/>
    <property type="match status" value="1"/>
</dbReference>
<dbReference type="PROSITE" id="PS01304">
    <property type="entry name" value="UBIH"/>
    <property type="match status" value="1"/>
</dbReference>
<keyword evidence="5 11" id="KW-0999">Mitochondrion inner membrane</keyword>
<dbReference type="EMBL" id="CACSLK010020742">
    <property type="protein sequence ID" value="CAA0820951.1"/>
    <property type="molecule type" value="Genomic_DNA"/>
</dbReference>
<comment type="catalytic activity">
    <reaction evidence="11">
        <text>a 4-hydroxy-3-(all-trans-polyprenyl)benzoate + 2 reduced [2Fe-2S]-[ferredoxin] + O2 + 2 H(+) = a 3,4-dihydroxy-5-(all-trans-polyprenyl)benzoate + 2 oxidized [2Fe-2S]-[ferredoxin] + H2O</text>
        <dbReference type="Rhea" id="RHEA:81195"/>
        <dbReference type="Rhea" id="RHEA-COMP:9514"/>
        <dbReference type="Rhea" id="RHEA-COMP:10000"/>
        <dbReference type="Rhea" id="RHEA-COMP:10001"/>
        <dbReference type="Rhea" id="RHEA-COMP:10930"/>
        <dbReference type="ChEBI" id="CHEBI:15377"/>
        <dbReference type="ChEBI" id="CHEBI:15378"/>
        <dbReference type="ChEBI" id="CHEBI:15379"/>
        <dbReference type="ChEBI" id="CHEBI:33737"/>
        <dbReference type="ChEBI" id="CHEBI:33738"/>
        <dbReference type="ChEBI" id="CHEBI:64694"/>
        <dbReference type="ChEBI" id="CHEBI:78396"/>
        <dbReference type="EC" id="1.14.15.45"/>
    </reaction>
</comment>
<dbReference type="InterPro" id="IPR036188">
    <property type="entry name" value="FAD/NAD-bd_sf"/>
</dbReference>
<dbReference type="NCBIfam" id="TIGR01988">
    <property type="entry name" value="Ubi-OHases"/>
    <property type="match status" value="1"/>
</dbReference>
<dbReference type="Pfam" id="PF01494">
    <property type="entry name" value="FAD_binding_3"/>
    <property type="match status" value="2"/>
</dbReference>
<comment type="caution">
    <text evidence="14">The sequence shown here is derived from an EMBL/GenBank/DDBJ whole genome shotgun (WGS) entry which is preliminary data.</text>
</comment>
<dbReference type="AlphaFoldDB" id="A0A9N7RC22"/>
<comment type="subcellular location">
    <subcellularLocation>
        <location evidence="11">Mitochondrion inner membrane</location>
        <topology evidence="11">Peripheral membrane protein</topology>
        <orientation evidence="11">Matrix side</orientation>
    </subcellularLocation>
</comment>
<evidence type="ECO:0000313" key="14">
    <source>
        <dbReference type="EMBL" id="CAA0820951.1"/>
    </source>
</evidence>
<dbReference type="PANTHER" id="PTHR43876:SF7">
    <property type="entry name" value="UBIQUINONE BIOSYNTHESIS MONOOXYGENASE COQ6, MITOCHONDRIAL"/>
    <property type="match status" value="1"/>
</dbReference>
<dbReference type="PRINTS" id="PR00420">
    <property type="entry name" value="RNGMNOXGNASE"/>
</dbReference>
<dbReference type="SUPFAM" id="SSF51905">
    <property type="entry name" value="FAD/NAD(P)-binding domain"/>
    <property type="match status" value="1"/>
</dbReference>
<comment type="similarity">
    <text evidence="2 11">Belongs to the UbiH/COQ6 family.</text>
</comment>
<keyword evidence="9 11" id="KW-0496">Mitochondrion</keyword>
<evidence type="ECO:0000256" key="6">
    <source>
        <dbReference type="ARBA" id="ARBA00022827"/>
    </source>
</evidence>
<dbReference type="GO" id="GO:0016712">
    <property type="term" value="F:oxidoreductase activity, acting on paired donors, with incorporation or reduction of molecular oxygen, reduced flavin or flavoprotein as one donor, and incorporation of one atom of oxygen"/>
    <property type="evidence" value="ECO:0007669"/>
    <property type="project" value="UniProtKB-UniRule"/>
</dbReference>
<evidence type="ECO:0000256" key="3">
    <source>
        <dbReference type="ARBA" id="ARBA00022630"/>
    </source>
</evidence>